<protein>
    <submittedName>
        <fullName evidence="4">Iron transporter FeoA</fullName>
    </submittedName>
</protein>
<proteinExistence type="predicted"/>
<dbReference type="InterPro" id="IPR053184">
    <property type="entry name" value="FeoA-like"/>
</dbReference>
<dbReference type="EMBL" id="AWTC01000009">
    <property type="protein sequence ID" value="EST11621.1"/>
    <property type="molecule type" value="Genomic_DNA"/>
</dbReference>
<organism evidence="4 5">
    <name type="scientific">Sporolactobacillus laevolacticus DSM 442</name>
    <dbReference type="NCBI Taxonomy" id="1395513"/>
    <lineage>
        <taxon>Bacteria</taxon>
        <taxon>Bacillati</taxon>
        <taxon>Bacillota</taxon>
        <taxon>Bacilli</taxon>
        <taxon>Bacillales</taxon>
        <taxon>Sporolactobacillaceae</taxon>
        <taxon>Sporolactobacillus</taxon>
    </lineage>
</organism>
<evidence type="ECO:0000313" key="5">
    <source>
        <dbReference type="Proteomes" id="UP000018296"/>
    </source>
</evidence>
<keyword evidence="1" id="KW-0408">Iron</keyword>
<comment type="caution">
    <text evidence="4">The sequence shown here is derived from an EMBL/GenBank/DDBJ whole genome shotgun (WGS) entry which is preliminary data.</text>
</comment>
<dbReference type="SUPFAM" id="SSF50037">
    <property type="entry name" value="C-terminal domain of transcriptional repressors"/>
    <property type="match status" value="1"/>
</dbReference>
<dbReference type="eggNOG" id="COG1918">
    <property type="taxonomic scope" value="Bacteria"/>
</dbReference>
<dbReference type="Gene3D" id="2.30.30.90">
    <property type="match status" value="1"/>
</dbReference>
<keyword evidence="5" id="KW-1185">Reference proteome</keyword>
<dbReference type="InterPro" id="IPR008988">
    <property type="entry name" value="Transcriptional_repressor_C"/>
</dbReference>
<dbReference type="RefSeq" id="WP_023510278.1">
    <property type="nucleotide sequence ID" value="NZ_AWTC01000009.1"/>
</dbReference>
<dbReference type="PANTHER" id="PTHR43151:SF1">
    <property type="entry name" value="SSR2333 PROTEIN"/>
    <property type="match status" value="1"/>
</dbReference>
<gene>
    <name evidence="4" type="ORF">P343_10125</name>
</gene>
<dbReference type="Pfam" id="PF04023">
    <property type="entry name" value="FeoA"/>
    <property type="match status" value="1"/>
</dbReference>
<dbReference type="Proteomes" id="UP000018296">
    <property type="component" value="Unassembled WGS sequence"/>
</dbReference>
<dbReference type="InterPro" id="IPR038157">
    <property type="entry name" value="FeoA_core_dom"/>
</dbReference>
<evidence type="ECO:0000256" key="2">
    <source>
        <dbReference type="SAM" id="MobiDB-lite"/>
    </source>
</evidence>
<name>V6IY29_9BACL</name>
<dbReference type="GO" id="GO:0046914">
    <property type="term" value="F:transition metal ion binding"/>
    <property type="evidence" value="ECO:0007669"/>
    <property type="project" value="InterPro"/>
</dbReference>
<evidence type="ECO:0000259" key="3">
    <source>
        <dbReference type="SMART" id="SM00899"/>
    </source>
</evidence>
<dbReference type="PANTHER" id="PTHR43151">
    <property type="entry name" value="FEOA FAMILY PROTEIN"/>
    <property type="match status" value="1"/>
</dbReference>
<dbReference type="InterPro" id="IPR007167">
    <property type="entry name" value="Fe-transptr_FeoA-like"/>
</dbReference>
<feature type="region of interest" description="Disordered" evidence="2">
    <location>
        <begin position="1"/>
        <end position="20"/>
    </location>
</feature>
<dbReference type="STRING" id="1395513.P343_10125"/>
<accession>V6IY29</accession>
<dbReference type="SMART" id="SM00899">
    <property type="entry name" value="FeoA"/>
    <property type="match status" value="1"/>
</dbReference>
<feature type="compositionally biased region" description="Polar residues" evidence="2">
    <location>
        <begin position="1"/>
        <end position="14"/>
    </location>
</feature>
<feature type="domain" description="Ferrous iron transporter FeoA-like" evidence="3">
    <location>
        <begin position="30"/>
        <end position="99"/>
    </location>
</feature>
<sequence length="99" mass="10934">MENTDAVVQNNSHVSDCHRPTQASSCSQQLPLSMVHAGERVRVKCVCGKDETRRFLSNLGFVENAEIAVITEMNGNVIVNIKGTRLAVSKVMARRVMTF</sequence>
<evidence type="ECO:0000313" key="4">
    <source>
        <dbReference type="EMBL" id="EST11621.1"/>
    </source>
</evidence>
<dbReference type="AlphaFoldDB" id="V6IY29"/>
<evidence type="ECO:0000256" key="1">
    <source>
        <dbReference type="ARBA" id="ARBA00023004"/>
    </source>
</evidence>
<reference evidence="4 5" key="1">
    <citation type="journal article" date="2013" name="Genome Announc.">
        <title>Genome Sequence of Sporolactobacillus laevolacticus DSM442, an Efficient Polymer-Grade D-Lactate Producer from Agricultural Waste Cottonseed as a Nitrogen Source.</title>
        <authorList>
            <person name="Wang H."/>
            <person name="Wang L."/>
            <person name="Ju J."/>
            <person name="Yu B."/>
            <person name="Ma Y."/>
        </authorList>
    </citation>
    <scope>NUCLEOTIDE SEQUENCE [LARGE SCALE GENOMIC DNA]</scope>
    <source>
        <strain evidence="4 5">DSM 442</strain>
    </source>
</reference>
<dbReference type="PATRIC" id="fig|1395513.3.peg.2040"/>